<keyword evidence="1" id="KW-1133">Transmembrane helix</keyword>
<feature type="transmembrane region" description="Helical" evidence="1">
    <location>
        <begin position="358"/>
        <end position="389"/>
    </location>
</feature>
<gene>
    <name evidence="2" type="ORF">FC18_GL001367</name>
</gene>
<feature type="transmembrane region" description="Helical" evidence="1">
    <location>
        <begin position="268"/>
        <end position="288"/>
    </location>
</feature>
<reference evidence="2 3" key="1">
    <citation type="journal article" date="2015" name="Genome Announc.">
        <title>Expanding the biotechnology potential of lactobacilli through comparative genomics of 213 strains and associated genera.</title>
        <authorList>
            <person name="Sun Z."/>
            <person name="Harris H.M."/>
            <person name="McCann A."/>
            <person name="Guo C."/>
            <person name="Argimon S."/>
            <person name="Zhang W."/>
            <person name="Yang X."/>
            <person name="Jeffery I.B."/>
            <person name="Cooney J.C."/>
            <person name="Kagawa T.F."/>
            <person name="Liu W."/>
            <person name="Song Y."/>
            <person name="Salvetti E."/>
            <person name="Wrobel A."/>
            <person name="Rasinkangas P."/>
            <person name="Parkhill J."/>
            <person name="Rea M.C."/>
            <person name="O'Sullivan O."/>
            <person name="Ritari J."/>
            <person name="Douillard F.P."/>
            <person name="Paul Ross R."/>
            <person name="Yang R."/>
            <person name="Briner A.E."/>
            <person name="Felis G.E."/>
            <person name="de Vos W.M."/>
            <person name="Barrangou R."/>
            <person name="Klaenhammer T.R."/>
            <person name="Caufield P.W."/>
            <person name="Cui Y."/>
            <person name="Zhang H."/>
            <person name="O'Toole P.W."/>
        </authorList>
    </citation>
    <scope>NUCLEOTIDE SEQUENCE [LARGE SCALE GENOMIC DNA]</scope>
    <source>
        <strain evidence="2 3">DSM 20505</strain>
    </source>
</reference>
<comment type="caution">
    <text evidence="2">The sequence shown here is derived from an EMBL/GenBank/DDBJ whole genome shotgun (WGS) entry which is preliminary data.</text>
</comment>
<evidence type="ECO:0000313" key="3">
    <source>
        <dbReference type="Proteomes" id="UP000051679"/>
    </source>
</evidence>
<dbReference type="EMBL" id="AYYO01000022">
    <property type="protein sequence ID" value="KRM55471.1"/>
    <property type="molecule type" value="Genomic_DNA"/>
</dbReference>
<keyword evidence="1" id="KW-0812">Transmembrane</keyword>
<feature type="transmembrane region" description="Helical" evidence="1">
    <location>
        <begin position="396"/>
        <end position="425"/>
    </location>
</feature>
<dbReference type="Proteomes" id="UP000051679">
    <property type="component" value="Unassembled WGS sequence"/>
</dbReference>
<name>A0A0R1ZLR6_9LACO</name>
<organism evidence="2 3">
    <name type="scientific">Lacticaseibacillus sharpeae JCM 1186 = DSM 20505</name>
    <dbReference type="NCBI Taxonomy" id="1291052"/>
    <lineage>
        <taxon>Bacteria</taxon>
        <taxon>Bacillati</taxon>
        <taxon>Bacillota</taxon>
        <taxon>Bacilli</taxon>
        <taxon>Lactobacillales</taxon>
        <taxon>Lactobacillaceae</taxon>
        <taxon>Lacticaseibacillus</taxon>
    </lineage>
</organism>
<keyword evidence="1" id="KW-0472">Membrane</keyword>
<feature type="transmembrane region" description="Helical" evidence="1">
    <location>
        <begin position="445"/>
        <end position="468"/>
    </location>
</feature>
<keyword evidence="3" id="KW-1185">Reference proteome</keyword>
<feature type="transmembrane region" description="Helical" evidence="1">
    <location>
        <begin position="309"/>
        <end position="338"/>
    </location>
</feature>
<accession>A0A0R1ZLR6</accession>
<dbReference type="PATRIC" id="fig|1291052.5.peg.1386"/>
<evidence type="ECO:0000313" key="2">
    <source>
        <dbReference type="EMBL" id="KRM55471.1"/>
    </source>
</evidence>
<proteinExistence type="predicted"/>
<evidence type="ECO:0000256" key="1">
    <source>
        <dbReference type="SAM" id="Phobius"/>
    </source>
</evidence>
<dbReference type="AlphaFoldDB" id="A0A0R1ZLR6"/>
<protein>
    <submittedName>
        <fullName evidence="2">Uncharacterized protein</fullName>
    </submittedName>
</protein>
<sequence length="472" mass="52544">MITQNDSFILIILGGECKEFPGWQMSRTYCLRAGKDGEESALILLLPNTHTEFIMKITFKSTLSQVTVMFINQVLFELKRISKPLVAMLFVLLLATMAVPIWHELTQPTYGRSYGGGILLPTTAKSSSKSELTKDLLLGMQYEQKRYLTRTPTSEHFSDLTKAKPLLHYNITAIKLLKQKNYQQLNQLSTDFITNHPVYSAYTPDIITLGSCMTSMSLSGELLEAQQIAIMQNAPSRLAAISVYSDATNLLMPTIIGWGLMDSHKKPLPTTMMLLAIIIIFVAQAFGTHRKNDSNALMSMAPISDTKILLARVVTLLLVLDCIIIFAYLIIAICISLIPGHDFGSLFFPIMTSKNGGFLASSVISMFWHMLTYYSMWIIMLGSCAALLIHAVKDTISLVFLLGLGTFPQLVGLTSLLPITIINFLPAGYLNLPQILLHTGEFKSMSYLSVISVFGFWSVCFWVVNTFISARK</sequence>
<dbReference type="STRING" id="1291052.FC18_GL001367"/>
<dbReference type="RefSeq" id="WP_156300877.1">
    <property type="nucleotide sequence ID" value="NZ_AYYO01000022.1"/>
</dbReference>
<feature type="transmembrane region" description="Helical" evidence="1">
    <location>
        <begin position="85"/>
        <end position="103"/>
    </location>
</feature>